<proteinExistence type="predicted"/>
<evidence type="ECO:0000313" key="3">
    <source>
        <dbReference type="Proteomes" id="UP000199075"/>
    </source>
</evidence>
<accession>A0A1H0DHL5</accession>
<dbReference type="Proteomes" id="UP000199075">
    <property type="component" value="Unassembled WGS sequence"/>
</dbReference>
<protein>
    <recommendedName>
        <fullName evidence="1">DUF4145 domain-containing protein</fullName>
    </recommendedName>
</protein>
<keyword evidence="3" id="KW-1185">Reference proteome</keyword>
<evidence type="ECO:0000313" key="2">
    <source>
        <dbReference type="EMBL" id="SDN69568.1"/>
    </source>
</evidence>
<dbReference type="Pfam" id="PF13643">
    <property type="entry name" value="DUF4145"/>
    <property type="match status" value="1"/>
</dbReference>
<reference evidence="3" key="1">
    <citation type="submission" date="2016-10" db="EMBL/GenBank/DDBJ databases">
        <authorList>
            <person name="Varghese N."/>
            <person name="Submissions S."/>
        </authorList>
    </citation>
    <scope>NUCLEOTIDE SEQUENCE [LARGE SCALE GENOMIC DNA]</scope>
    <source>
        <strain evidence="3">CGMCC 1.6444</strain>
    </source>
</reference>
<dbReference type="OrthoDB" id="6712829at2"/>
<gene>
    <name evidence="2" type="ORF">SAMN04487957_101416</name>
</gene>
<dbReference type="STRING" id="419597.SAMN04487957_101416"/>
<name>A0A1H0DHL5_9GAMM</name>
<feature type="domain" description="DUF4145" evidence="1">
    <location>
        <begin position="110"/>
        <end position="200"/>
    </location>
</feature>
<sequence length="228" mass="25964">MLVADCPRCGAKEITFDLQNQILVYTEYDWKKYLEVFCVCRACFKPTIFLVSQKEYDYSKLINEGLPNLKVAVNEIVRVERYIGIQDNTTEKPPEYLPEDINNIFKEGAACMSIGCCNAAATMFRLCLDLATKSLLPEEAEGLNNRVKRNLGLRLLWLFDNQILPEALRELSTCIKDDGNDGAHEGVLSKDDAADILDFTFILLERLYTEPKRLEIAGQRRAARREIG</sequence>
<dbReference type="EMBL" id="FNIV01000001">
    <property type="protein sequence ID" value="SDN69568.1"/>
    <property type="molecule type" value="Genomic_DNA"/>
</dbReference>
<dbReference type="AlphaFoldDB" id="A0A1H0DHL5"/>
<dbReference type="InterPro" id="IPR025285">
    <property type="entry name" value="DUF4145"/>
</dbReference>
<evidence type="ECO:0000259" key="1">
    <source>
        <dbReference type="Pfam" id="PF13643"/>
    </source>
</evidence>
<organism evidence="2 3">
    <name type="scientific">Halomonas shengliensis</name>
    <dbReference type="NCBI Taxonomy" id="419597"/>
    <lineage>
        <taxon>Bacteria</taxon>
        <taxon>Pseudomonadati</taxon>
        <taxon>Pseudomonadota</taxon>
        <taxon>Gammaproteobacteria</taxon>
        <taxon>Oceanospirillales</taxon>
        <taxon>Halomonadaceae</taxon>
        <taxon>Halomonas</taxon>
    </lineage>
</organism>
<dbReference type="RefSeq" id="WP_089676644.1">
    <property type="nucleotide sequence ID" value="NZ_FNIV01000001.1"/>
</dbReference>